<comment type="caution">
    <text evidence="9">Lacks conserved residue(s) required for the propagation of feature annotation.</text>
</comment>
<evidence type="ECO:0000256" key="8">
    <source>
        <dbReference type="ARBA" id="ARBA00023303"/>
    </source>
</evidence>
<dbReference type="PANTHER" id="PTHR11893:SF36">
    <property type="entry name" value="INNEXIN-5"/>
    <property type="match status" value="1"/>
</dbReference>
<dbReference type="InterPro" id="IPR000990">
    <property type="entry name" value="Innexin"/>
</dbReference>
<keyword evidence="3" id="KW-1003">Cell membrane</keyword>
<reference evidence="11 12" key="1">
    <citation type="journal article" date="2018" name="Biotechnol. Adv.">
        <title>Improved genomic resources and new bioinformatic workflow for the carcinogenic parasite Clonorchis sinensis: Biotechnological implications.</title>
        <authorList>
            <person name="Wang D."/>
            <person name="Korhonen P.K."/>
            <person name="Gasser R.B."/>
            <person name="Young N.D."/>
        </authorList>
    </citation>
    <scope>NUCLEOTIDE SEQUENCE [LARGE SCALE GENOMIC DNA]</scope>
    <source>
        <strain evidence="11">Cs-k2</strain>
    </source>
</reference>
<keyword evidence="8 9" id="KW-0407">Ion channel</keyword>
<feature type="transmembrane region" description="Helical" evidence="9">
    <location>
        <begin position="648"/>
        <end position="671"/>
    </location>
</feature>
<feature type="region of interest" description="Disordered" evidence="10">
    <location>
        <begin position="851"/>
        <end position="900"/>
    </location>
</feature>
<proteinExistence type="inferred from homology"/>
<dbReference type="Pfam" id="PF00876">
    <property type="entry name" value="Innexin"/>
    <property type="match status" value="2"/>
</dbReference>
<dbReference type="EMBL" id="NIRI02000042">
    <property type="protein sequence ID" value="KAG5450758.1"/>
    <property type="molecule type" value="Genomic_DNA"/>
</dbReference>
<feature type="compositionally biased region" description="Basic and acidic residues" evidence="10">
    <location>
        <begin position="869"/>
        <end position="880"/>
    </location>
</feature>
<evidence type="ECO:0000256" key="9">
    <source>
        <dbReference type="RuleBase" id="RU010713"/>
    </source>
</evidence>
<dbReference type="InParanoid" id="A0A419PHY2"/>
<evidence type="ECO:0000313" key="11">
    <source>
        <dbReference type="EMBL" id="KAG5450758.1"/>
    </source>
</evidence>
<feature type="region of interest" description="Disordered" evidence="10">
    <location>
        <begin position="779"/>
        <end position="824"/>
    </location>
</feature>
<evidence type="ECO:0000256" key="4">
    <source>
        <dbReference type="ARBA" id="ARBA00022692"/>
    </source>
</evidence>
<reference evidence="11 12" key="2">
    <citation type="journal article" date="2021" name="Genomics">
        <title>High-quality reference genome for Clonorchis sinensis.</title>
        <authorList>
            <person name="Young N.D."/>
            <person name="Stroehlein A.J."/>
            <person name="Kinkar L."/>
            <person name="Wang T."/>
            <person name="Sohn W.M."/>
            <person name="Chang B.C.H."/>
            <person name="Kaur P."/>
            <person name="Weisz D."/>
            <person name="Dudchenko O."/>
            <person name="Aiden E.L."/>
            <person name="Korhonen P.K."/>
            <person name="Gasser R.B."/>
        </authorList>
    </citation>
    <scope>NUCLEOTIDE SEQUENCE [LARGE SCALE GENOMIC DNA]</scope>
    <source>
        <strain evidence="11">Cs-k2</strain>
    </source>
</reference>
<evidence type="ECO:0000256" key="3">
    <source>
        <dbReference type="ARBA" id="ARBA00022475"/>
    </source>
</evidence>
<dbReference type="GO" id="GO:0005886">
    <property type="term" value="C:plasma membrane"/>
    <property type="evidence" value="ECO:0007669"/>
    <property type="project" value="UniProtKB-SubCell"/>
</dbReference>
<keyword evidence="5 9" id="KW-1133">Transmembrane helix</keyword>
<dbReference type="PROSITE" id="PS51013">
    <property type="entry name" value="PANNEXIN"/>
    <property type="match status" value="1"/>
</dbReference>
<feature type="transmembrane region" description="Helical" evidence="9">
    <location>
        <begin position="564"/>
        <end position="583"/>
    </location>
</feature>
<gene>
    <name evidence="9" type="primary">inx</name>
    <name evidence="11" type="ORF">CSKR_101366</name>
</gene>
<feature type="transmembrane region" description="Helical" evidence="9">
    <location>
        <begin position="226"/>
        <end position="251"/>
    </location>
</feature>
<keyword evidence="12" id="KW-1185">Reference proteome</keyword>
<comment type="caution">
    <text evidence="11">The sequence shown here is derived from an EMBL/GenBank/DDBJ whole genome shotgun (WGS) entry which is preliminary data.</text>
</comment>
<evidence type="ECO:0000256" key="10">
    <source>
        <dbReference type="SAM" id="MobiDB-lite"/>
    </source>
</evidence>
<dbReference type="AlphaFoldDB" id="A0A419PHY2"/>
<evidence type="ECO:0000256" key="1">
    <source>
        <dbReference type="ARBA" id="ARBA00004651"/>
    </source>
</evidence>
<dbReference type="Proteomes" id="UP000286415">
    <property type="component" value="Unassembled WGS sequence"/>
</dbReference>
<comment type="function">
    <text evidence="9">Structural component of the gap junctions.</text>
</comment>
<comment type="similarity">
    <text evidence="9">Belongs to the pannexin family.</text>
</comment>
<protein>
    <recommendedName>
        <fullName evidence="9">Innexin</fullName>
    </recommendedName>
</protein>
<keyword evidence="7 9" id="KW-0472">Membrane</keyword>
<keyword evidence="4 9" id="KW-0812">Transmembrane</keyword>
<accession>A0A419PHY2</accession>
<evidence type="ECO:0000256" key="7">
    <source>
        <dbReference type="ARBA" id="ARBA00023136"/>
    </source>
</evidence>
<dbReference type="PANTHER" id="PTHR11893">
    <property type="entry name" value="INNEXIN"/>
    <property type="match status" value="1"/>
</dbReference>
<name>A0A419PHY2_CLOSI</name>
<dbReference type="GO" id="GO:0034220">
    <property type="term" value="P:monoatomic ion transmembrane transport"/>
    <property type="evidence" value="ECO:0007669"/>
    <property type="project" value="UniProtKB-KW"/>
</dbReference>
<keyword evidence="2 9" id="KW-0813">Transport</keyword>
<keyword evidence="6 9" id="KW-0406">Ion transport</keyword>
<evidence type="ECO:0000256" key="5">
    <source>
        <dbReference type="ARBA" id="ARBA00022989"/>
    </source>
</evidence>
<comment type="subcellular location">
    <subcellularLocation>
        <location evidence="1 9">Cell membrane</location>
        <topology evidence="1 9">Multi-pass membrane protein</topology>
    </subcellularLocation>
</comment>
<organism evidence="11 12">
    <name type="scientific">Clonorchis sinensis</name>
    <name type="common">Chinese liver fluke</name>
    <dbReference type="NCBI Taxonomy" id="79923"/>
    <lineage>
        <taxon>Eukaryota</taxon>
        <taxon>Metazoa</taxon>
        <taxon>Spiralia</taxon>
        <taxon>Lophotrochozoa</taxon>
        <taxon>Platyhelminthes</taxon>
        <taxon>Trematoda</taxon>
        <taxon>Digenea</taxon>
        <taxon>Opisthorchiida</taxon>
        <taxon>Opisthorchiata</taxon>
        <taxon>Opisthorchiidae</taxon>
        <taxon>Clonorchis</taxon>
    </lineage>
</organism>
<dbReference type="FunCoup" id="A0A419PHY2">
    <property type="interactions" value="50"/>
</dbReference>
<evidence type="ECO:0000256" key="6">
    <source>
        <dbReference type="ARBA" id="ARBA00023065"/>
    </source>
</evidence>
<dbReference type="OrthoDB" id="5867527at2759"/>
<evidence type="ECO:0000256" key="2">
    <source>
        <dbReference type="ARBA" id="ARBA00022448"/>
    </source>
</evidence>
<sequence>MSTKKGETGRGLSKNFQQPYETRQNKRIFYNLSTLKLDTKVRIIYRRNTLLIRLLESLRQPTTGFALLVAHQEQNRNGHRFIKSNKSFSCSTLSVPSCHATRRKHEGWDTAGLLKPRQRKSRGKGRIRTTKLLLGKPIHCWTPQEFTRSWEEYAENYCWVASTYFVRLHSYPGPPPPQMVYPQGTMTSGGYLVPAGHRFPAQPHLPPVPAYPQMGERPPAGRFISYYQWAPILLAIQSFLFYLPCLIWRLFSSRSGFHLRRIMQLSSEAALAAPTEADATAQQAQESGHTNLTRLSIQNMLNLANHPGAPGASSFAPTKSVRTLARYLDMCLMRQAELRLADIILNLNVDSRDFLTSTLPTTTSNQPPPLVPRRQTRIPVNYPGQMLQQTFVKRPEDPYSGRREATEVVGSHPPISLPKLRPSGSQTSTADCETWEKSKGENCLDFICCCGMLSWCAKRMRYICCGGQKSCAWRSGGRDSKKSSEALSYAKRNSQEIKTKVGNCTGINLTEHKESIRSFGVGSLMGSHCDAKECPSYLCLEHGLTKPRSKCVCARHQGNFLVRLYMFVKLLYVCNVVGQIYLLEYYTGVQYNFYGIRVLYDLATGRQWEESGHFPRVTFCDFEARKLAQSHYYTLQCVLPINMFLEKIYIFLWLWFFAVGVVTLLSMIVWITRIGTSRCRFSWIRHQLLTIRQFNKSNQSCMQFVESHLGPDGVFVLRLISQNYGDLVAGDTVGELWTAYWQRRQSGVLSASIDGRSTEKQLENVNTQIGKQPVTHVVRNTEKSQVKRIPRSARNTPMGGQEQTHTPSGGDPLQRGGSQKERRRKNLMQTGYSATMMATEMIHPSDRFAVPLLSSSRKPPSVDSQDSSRYSRESRDRERSISPPPIPQRSSDGAEYSLSEQRSIADLELGANSQVSLDELRVSPPRGEDVNEHEVGHVVTQDDFDHADVIDRRYQDVYDGAANGFDQQDYNQYREDYNEGFNHDDHIV</sequence>
<evidence type="ECO:0000313" key="12">
    <source>
        <dbReference type="Proteomes" id="UP000286415"/>
    </source>
</evidence>
<dbReference type="GO" id="GO:0005921">
    <property type="term" value="C:gap junction"/>
    <property type="evidence" value="ECO:0007669"/>
    <property type="project" value="UniProtKB-UniRule"/>
</dbReference>